<dbReference type="AlphaFoldDB" id="A0A915KCG8"/>
<feature type="compositionally biased region" description="Acidic residues" evidence="1">
    <location>
        <begin position="167"/>
        <end position="176"/>
    </location>
</feature>
<evidence type="ECO:0000313" key="3">
    <source>
        <dbReference type="Proteomes" id="UP000887565"/>
    </source>
</evidence>
<dbReference type="WBParaSite" id="nRc.2.0.1.t36402-RA">
    <property type="protein sequence ID" value="nRc.2.0.1.t36402-RA"/>
    <property type="gene ID" value="nRc.2.0.1.g36402"/>
</dbReference>
<reference evidence="4" key="1">
    <citation type="submission" date="2022-11" db="UniProtKB">
        <authorList>
            <consortium name="WormBaseParasite"/>
        </authorList>
    </citation>
    <scope>IDENTIFICATION</scope>
</reference>
<keyword evidence="3" id="KW-1185">Reference proteome</keyword>
<keyword evidence="2" id="KW-0812">Transmembrane</keyword>
<proteinExistence type="predicted"/>
<evidence type="ECO:0000256" key="1">
    <source>
        <dbReference type="SAM" id="MobiDB-lite"/>
    </source>
</evidence>
<feature type="transmembrane region" description="Helical" evidence="2">
    <location>
        <begin position="30"/>
        <end position="52"/>
    </location>
</feature>
<sequence length="221" mass="25799">MQILFGHFLSWAGVTILIFFKLCKLDLNDYLIGISLIFNSTILITHPLIYGLDNWKIDDENSPATIFEYVPEQNLNIEPDTDDIEPDEIRRKLRRQVSPNSSWAKVSGFWYNLLERRNKPGLEYDEYDYSGRGQENPTTMLDRWTKQQPPGNDDEQQELDAKVNDKDENDPEEEYSEQNPNADDTSLEEFAQRILMDDSINPPLSKIFKLYNIATHSKFDI</sequence>
<keyword evidence="2" id="KW-1133">Transmembrane helix</keyword>
<feature type="region of interest" description="Disordered" evidence="1">
    <location>
        <begin position="126"/>
        <end position="187"/>
    </location>
</feature>
<name>A0A915KCG8_ROMCU</name>
<evidence type="ECO:0000313" key="4">
    <source>
        <dbReference type="WBParaSite" id="nRc.2.0.1.t36402-RA"/>
    </source>
</evidence>
<evidence type="ECO:0000256" key="2">
    <source>
        <dbReference type="SAM" id="Phobius"/>
    </source>
</evidence>
<accession>A0A915KCG8</accession>
<dbReference type="Proteomes" id="UP000887565">
    <property type="component" value="Unplaced"/>
</dbReference>
<feature type="transmembrane region" description="Helical" evidence="2">
    <location>
        <begin position="6"/>
        <end position="23"/>
    </location>
</feature>
<keyword evidence="2" id="KW-0472">Membrane</keyword>
<protein>
    <submittedName>
        <fullName evidence="4">Uncharacterized protein</fullName>
    </submittedName>
</protein>
<organism evidence="3 4">
    <name type="scientific">Romanomermis culicivorax</name>
    <name type="common">Nematode worm</name>
    <dbReference type="NCBI Taxonomy" id="13658"/>
    <lineage>
        <taxon>Eukaryota</taxon>
        <taxon>Metazoa</taxon>
        <taxon>Ecdysozoa</taxon>
        <taxon>Nematoda</taxon>
        <taxon>Enoplea</taxon>
        <taxon>Dorylaimia</taxon>
        <taxon>Mermithida</taxon>
        <taxon>Mermithoidea</taxon>
        <taxon>Mermithidae</taxon>
        <taxon>Romanomermis</taxon>
    </lineage>
</organism>